<organism evidence="1 2">
    <name type="scientific">Mucilaginibacter calamicampi</name>
    <dbReference type="NCBI Taxonomy" id="1302352"/>
    <lineage>
        <taxon>Bacteria</taxon>
        <taxon>Pseudomonadati</taxon>
        <taxon>Bacteroidota</taxon>
        <taxon>Sphingobacteriia</taxon>
        <taxon>Sphingobacteriales</taxon>
        <taxon>Sphingobacteriaceae</taxon>
        <taxon>Mucilaginibacter</taxon>
    </lineage>
</organism>
<reference evidence="2" key="1">
    <citation type="journal article" date="2019" name="Int. J. Syst. Evol. Microbiol.">
        <title>The Global Catalogue of Microorganisms (GCM) 10K type strain sequencing project: providing services to taxonomists for standard genome sequencing and annotation.</title>
        <authorList>
            <consortium name="The Broad Institute Genomics Platform"/>
            <consortium name="The Broad Institute Genome Sequencing Center for Infectious Disease"/>
            <person name="Wu L."/>
            <person name="Ma J."/>
        </authorList>
    </citation>
    <scope>NUCLEOTIDE SEQUENCE [LARGE SCALE GENOMIC DNA]</scope>
    <source>
        <strain evidence="2">CCUG 63418</strain>
    </source>
</reference>
<gene>
    <name evidence="1" type="ORF">ACFQZS_15430</name>
</gene>
<protein>
    <submittedName>
        <fullName evidence="1">VOC family protein</fullName>
    </submittedName>
</protein>
<dbReference type="SUPFAM" id="SSF54593">
    <property type="entry name" value="Glyoxalase/Bleomycin resistance protein/Dihydroxybiphenyl dioxygenase"/>
    <property type="match status" value="1"/>
</dbReference>
<dbReference type="PANTHER" id="PTHR34109">
    <property type="entry name" value="BNAUNNG04460D PROTEIN-RELATED"/>
    <property type="match status" value="1"/>
</dbReference>
<proteinExistence type="predicted"/>
<dbReference type="InterPro" id="IPR029068">
    <property type="entry name" value="Glyas_Bleomycin-R_OHBP_Dase"/>
</dbReference>
<dbReference type="Gene3D" id="3.10.180.10">
    <property type="entry name" value="2,3-Dihydroxybiphenyl 1,2-Dioxygenase, domain 1"/>
    <property type="match status" value="1"/>
</dbReference>
<keyword evidence="2" id="KW-1185">Reference proteome</keyword>
<evidence type="ECO:0000313" key="2">
    <source>
        <dbReference type="Proteomes" id="UP001596958"/>
    </source>
</evidence>
<dbReference type="EMBL" id="JBHTHU010000020">
    <property type="protein sequence ID" value="MFD0751543.1"/>
    <property type="molecule type" value="Genomic_DNA"/>
</dbReference>
<dbReference type="Proteomes" id="UP001596958">
    <property type="component" value="Unassembled WGS sequence"/>
</dbReference>
<comment type="caution">
    <text evidence="1">The sequence shown here is derived from an EMBL/GenBank/DDBJ whole genome shotgun (WGS) entry which is preliminary data.</text>
</comment>
<evidence type="ECO:0000313" key="1">
    <source>
        <dbReference type="EMBL" id="MFD0751543.1"/>
    </source>
</evidence>
<sequence length="126" mass="14326">MYKPENYNSLSPYLIVNGAQRLADLLITIFDAKELRKYNRPDGTVMHMEVLIDDSVLMISDATADYPGQKTMLHLYVPDVLKTFKLAIENGCELIEEPVNKNGDPDKRGAFYDFAGNYWAVSTQME</sequence>
<dbReference type="PANTHER" id="PTHR34109:SF1">
    <property type="entry name" value="VOC DOMAIN-CONTAINING PROTEIN"/>
    <property type="match status" value="1"/>
</dbReference>
<dbReference type="RefSeq" id="WP_377101818.1">
    <property type="nucleotide sequence ID" value="NZ_JBHTHU010000020.1"/>
</dbReference>
<name>A0ABW2Z096_9SPHI</name>
<accession>A0ABW2Z096</accession>